<organism evidence="2 3">
    <name type="scientific">Sporolactobacillus shoreicorticis</name>
    <dbReference type="NCBI Taxonomy" id="1923877"/>
    <lineage>
        <taxon>Bacteria</taxon>
        <taxon>Bacillati</taxon>
        <taxon>Bacillota</taxon>
        <taxon>Bacilli</taxon>
        <taxon>Bacillales</taxon>
        <taxon>Sporolactobacillaceae</taxon>
        <taxon>Sporolactobacillus</taxon>
    </lineage>
</organism>
<dbReference type="EMBL" id="JBHUMQ010000031">
    <property type="protein sequence ID" value="MFD2694832.1"/>
    <property type="molecule type" value="Genomic_DNA"/>
</dbReference>
<keyword evidence="3" id="KW-1185">Reference proteome</keyword>
<dbReference type="RefSeq" id="WP_253061936.1">
    <property type="nucleotide sequence ID" value="NZ_JAMXWM010000011.1"/>
</dbReference>
<gene>
    <name evidence="2" type="ORF">ACFSUE_14540</name>
</gene>
<accession>A0ABW5S6T4</accession>
<keyword evidence="1" id="KW-0175">Coiled coil</keyword>
<dbReference type="Gene3D" id="1.10.287.1490">
    <property type="match status" value="1"/>
</dbReference>
<dbReference type="Proteomes" id="UP001597399">
    <property type="component" value="Unassembled WGS sequence"/>
</dbReference>
<evidence type="ECO:0000313" key="3">
    <source>
        <dbReference type="Proteomes" id="UP001597399"/>
    </source>
</evidence>
<evidence type="ECO:0000313" key="2">
    <source>
        <dbReference type="EMBL" id="MFD2694832.1"/>
    </source>
</evidence>
<protein>
    <submittedName>
        <fullName evidence="2">Uncharacterized protein</fullName>
    </submittedName>
</protein>
<evidence type="ECO:0000256" key="1">
    <source>
        <dbReference type="SAM" id="Coils"/>
    </source>
</evidence>
<feature type="coiled-coil region" evidence="1">
    <location>
        <begin position="10"/>
        <end position="157"/>
    </location>
</feature>
<dbReference type="SUPFAM" id="SSF57997">
    <property type="entry name" value="Tropomyosin"/>
    <property type="match status" value="1"/>
</dbReference>
<comment type="caution">
    <text evidence="2">The sequence shown here is derived from an EMBL/GenBank/DDBJ whole genome shotgun (WGS) entry which is preliminary data.</text>
</comment>
<proteinExistence type="predicted"/>
<reference evidence="3" key="1">
    <citation type="journal article" date="2019" name="Int. J. Syst. Evol. Microbiol.">
        <title>The Global Catalogue of Microorganisms (GCM) 10K type strain sequencing project: providing services to taxonomists for standard genome sequencing and annotation.</title>
        <authorList>
            <consortium name="The Broad Institute Genomics Platform"/>
            <consortium name="The Broad Institute Genome Sequencing Center for Infectious Disease"/>
            <person name="Wu L."/>
            <person name="Ma J."/>
        </authorList>
    </citation>
    <scope>NUCLEOTIDE SEQUENCE [LARGE SCALE GENOMIC DNA]</scope>
    <source>
        <strain evidence="3">TISTR 2466</strain>
    </source>
</reference>
<name>A0ABW5S6T4_9BACL</name>
<sequence length="331" mass="38000">MTSQKDMLAMASLEDRQKFYRNKALKLEQSMIFAKEEVAQLKKELSEKTAKTKDIDKNYEKLKNQLAALNKDYVALKQREQEIQKKLDTAEATIELLKQNQRAASDLSSDEYRHRVQGYERLLGEVQTEINDKNRRIEVYEKRLAILEHRLKNEHKKTEPIPAPSNDGHQQEKYGAISYINYVWILSGKKSLIQGDVLIENTGALSLDTPTICFRFHPGDIAALKGHVIHEEDAPLEQSEQEENVWVILDMEGGSEKNQSGEIWVRPSDPIIINPGQSTAFTNFQIPVDHSYLDSVRIECFVFFGDDVYKVKCGNEIVVNTSFHEQKSDID</sequence>